<dbReference type="Proteomes" id="UP001521222">
    <property type="component" value="Unassembled WGS sequence"/>
</dbReference>
<keyword evidence="2" id="KW-0413">Isomerase</keyword>
<organism evidence="3 4">
    <name type="scientific">Nothophoma quercina</name>
    <dbReference type="NCBI Taxonomy" id="749835"/>
    <lineage>
        <taxon>Eukaryota</taxon>
        <taxon>Fungi</taxon>
        <taxon>Dikarya</taxon>
        <taxon>Ascomycota</taxon>
        <taxon>Pezizomycotina</taxon>
        <taxon>Dothideomycetes</taxon>
        <taxon>Pleosporomycetidae</taxon>
        <taxon>Pleosporales</taxon>
        <taxon>Pleosporineae</taxon>
        <taxon>Didymellaceae</taxon>
        <taxon>Nothophoma</taxon>
    </lineage>
</organism>
<reference evidence="3 4" key="1">
    <citation type="submission" date="2024-02" db="EMBL/GenBank/DDBJ databases">
        <title>De novo assembly and annotation of 12 fungi associated with fruit tree decline syndrome in Ontario, Canada.</title>
        <authorList>
            <person name="Sulman M."/>
            <person name="Ellouze W."/>
            <person name="Ilyukhin E."/>
        </authorList>
    </citation>
    <scope>NUCLEOTIDE SEQUENCE [LARGE SCALE GENOMIC DNA]</scope>
    <source>
        <strain evidence="3 4">M97-236</strain>
    </source>
</reference>
<evidence type="ECO:0000313" key="3">
    <source>
        <dbReference type="EMBL" id="KAL1604346.1"/>
    </source>
</evidence>
<keyword evidence="4" id="KW-1185">Reference proteome</keyword>
<dbReference type="CDD" id="cd07067">
    <property type="entry name" value="HP_PGM_like"/>
    <property type="match status" value="1"/>
</dbReference>
<dbReference type="InterPro" id="IPR050275">
    <property type="entry name" value="PGM_Phosphatase"/>
</dbReference>
<dbReference type="PANTHER" id="PTHR48100">
    <property type="entry name" value="BROAD-SPECIFICITY PHOSPHATASE YOR283W-RELATED"/>
    <property type="match status" value="1"/>
</dbReference>
<evidence type="ECO:0000256" key="2">
    <source>
        <dbReference type="ARBA" id="ARBA00023235"/>
    </source>
</evidence>
<accession>A0ABR3RIR5</accession>
<dbReference type="InterPro" id="IPR001345">
    <property type="entry name" value="PG/BPGM_mutase_AS"/>
</dbReference>
<dbReference type="PANTHER" id="PTHR48100:SF1">
    <property type="entry name" value="HISTIDINE PHOSPHATASE FAMILY PROTEIN-RELATED"/>
    <property type="match status" value="1"/>
</dbReference>
<gene>
    <name evidence="3" type="primary">PMU1_1</name>
    <name evidence="3" type="ORF">SLS59_004143</name>
</gene>
<dbReference type="InterPro" id="IPR029033">
    <property type="entry name" value="His_PPase_superfam"/>
</dbReference>
<dbReference type="SMART" id="SM00855">
    <property type="entry name" value="PGAM"/>
    <property type="match status" value="1"/>
</dbReference>
<dbReference type="EMBL" id="JAKIXB020000011">
    <property type="protein sequence ID" value="KAL1604346.1"/>
    <property type="molecule type" value="Genomic_DNA"/>
</dbReference>
<proteinExistence type="predicted"/>
<dbReference type="Gene3D" id="3.40.50.1240">
    <property type="entry name" value="Phosphoglycerate mutase-like"/>
    <property type="match status" value="1"/>
</dbReference>
<evidence type="ECO:0000256" key="1">
    <source>
        <dbReference type="ARBA" id="ARBA00023152"/>
    </source>
</evidence>
<dbReference type="PROSITE" id="PS00175">
    <property type="entry name" value="PG_MUTASE"/>
    <property type="match status" value="1"/>
</dbReference>
<dbReference type="InterPro" id="IPR013078">
    <property type="entry name" value="His_Pase_superF_clade-1"/>
</dbReference>
<comment type="caution">
    <text evidence="3">The sequence shown here is derived from an EMBL/GenBank/DDBJ whole genome shotgun (WGS) entry which is preliminary data.</text>
</comment>
<name>A0ABR3RIR5_9PLEO</name>
<dbReference type="Pfam" id="PF00300">
    <property type="entry name" value="His_Phos_1"/>
    <property type="match status" value="1"/>
</dbReference>
<evidence type="ECO:0000313" key="4">
    <source>
        <dbReference type="Proteomes" id="UP001521222"/>
    </source>
</evidence>
<sequence length="286" mass="32662">MTAQRKFTAQRGFFLHDEDPDSWDFRTTTRVNLGLLDRSYPTDDNAGDLKSQDGLTQWERFRRYVQHLNANNGKKQYKLLYLVRHGEGLHNVKEKEVGRAEWDRYWAKVPGDGNVTWADAELTPNGEQQAQNIAEVRAYLGGGVITTILSSPLRRCLRTVQLAFPLEASDKGPVVKEKLRERLGVHTCDRRSSKSWIAENYRLFDIEDGFQEEDVLWTPNRRETFDEHVVRSTELLDDIFNNNYGDYIVLAAHSGAIMSLFAATGWKRVPVAAGAVYPLLVCAEKV</sequence>
<protein>
    <submittedName>
        <fullName evidence="3">Phosphoglycerate mutase pmu1</fullName>
    </submittedName>
</protein>
<dbReference type="SUPFAM" id="SSF53254">
    <property type="entry name" value="Phosphoglycerate mutase-like"/>
    <property type="match status" value="1"/>
</dbReference>
<keyword evidence="1" id="KW-0324">Glycolysis</keyword>